<dbReference type="RefSeq" id="XP_056575472.1">
    <property type="nucleotide sequence ID" value="XM_056726900.1"/>
</dbReference>
<reference evidence="2" key="2">
    <citation type="journal article" date="2023" name="IMA Fungus">
        <title>Comparative genomic study of the Penicillium genus elucidates a diverse pangenome and 15 lateral gene transfer events.</title>
        <authorList>
            <person name="Petersen C."/>
            <person name="Sorensen T."/>
            <person name="Nielsen M.R."/>
            <person name="Sondergaard T.E."/>
            <person name="Sorensen J.L."/>
            <person name="Fitzpatrick D.A."/>
            <person name="Frisvad J.C."/>
            <person name="Nielsen K.L."/>
        </authorList>
    </citation>
    <scope>NUCLEOTIDE SEQUENCE</scope>
    <source>
        <strain evidence="2">IBT 3081</strain>
    </source>
</reference>
<protein>
    <submittedName>
        <fullName evidence="2">Uncharacterized protein</fullName>
    </submittedName>
</protein>
<gene>
    <name evidence="2" type="ORF">N7517_009177</name>
</gene>
<comment type="caution">
    <text evidence="2">The sequence shown here is derived from an EMBL/GenBank/DDBJ whole genome shotgun (WGS) entry which is preliminary data.</text>
</comment>
<dbReference type="GeneID" id="81466083"/>
<organism evidence="2 3">
    <name type="scientific">Penicillium concentricum</name>
    <dbReference type="NCBI Taxonomy" id="293559"/>
    <lineage>
        <taxon>Eukaryota</taxon>
        <taxon>Fungi</taxon>
        <taxon>Dikarya</taxon>
        <taxon>Ascomycota</taxon>
        <taxon>Pezizomycotina</taxon>
        <taxon>Eurotiomycetes</taxon>
        <taxon>Eurotiomycetidae</taxon>
        <taxon>Eurotiales</taxon>
        <taxon>Aspergillaceae</taxon>
        <taxon>Penicillium</taxon>
    </lineage>
</organism>
<sequence length="367" mass="40860">MAKETKARTLYVRAEKSQDHPNDGDDNKQHALFHPRHITLETFRNLLSHYSSTVERVHRGKLMLKLQSKTGKGSKRKAETKTEVDSSQEKHILEETNKFLQLDRWRYEALPKIIAERAGEGGQKGSVPEGAHLLKEELIDIMDWKTKHGVSRPMLMGMVKSNQVATVTKSTSTAFAVLPDADPVVAPNDAFPKASLDALTAPIRGVGPATASLILSIATVFGDAKKQVPFYSDDVYLWLCLTDFPEGQGAKEQKPSKHKKPNGELIVKYNMSEYRDLWDASQELRARLNNGGERSGDAPVSFIDIERAAYVLRNIAVSDYYATPDPEAGLKTVKIMDPVNSQISKESKDDSGEAGTRRSKRIKQEAM</sequence>
<proteinExistence type="predicted"/>
<name>A0A9W9RH22_9EURO</name>
<dbReference type="AlphaFoldDB" id="A0A9W9RH22"/>
<dbReference type="OrthoDB" id="8249012at2759"/>
<feature type="region of interest" description="Disordered" evidence="1">
    <location>
        <begin position="65"/>
        <end position="89"/>
    </location>
</feature>
<feature type="region of interest" description="Disordered" evidence="1">
    <location>
        <begin position="1"/>
        <end position="30"/>
    </location>
</feature>
<evidence type="ECO:0000313" key="2">
    <source>
        <dbReference type="EMBL" id="KAJ5359986.1"/>
    </source>
</evidence>
<feature type="region of interest" description="Disordered" evidence="1">
    <location>
        <begin position="339"/>
        <end position="367"/>
    </location>
</feature>
<feature type="compositionally biased region" description="Basic and acidic residues" evidence="1">
    <location>
        <begin position="76"/>
        <end position="89"/>
    </location>
</feature>
<accession>A0A9W9RH22</accession>
<dbReference type="Proteomes" id="UP001147752">
    <property type="component" value="Unassembled WGS sequence"/>
</dbReference>
<feature type="compositionally biased region" description="Basic and acidic residues" evidence="1">
    <location>
        <begin position="1"/>
        <end position="29"/>
    </location>
</feature>
<dbReference type="PANTHER" id="PTHR21521">
    <property type="entry name" value="AMUN, ISOFORM A"/>
    <property type="match status" value="1"/>
</dbReference>
<evidence type="ECO:0000256" key="1">
    <source>
        <dbReference type="SAM" id="MobiDB-lite"/>
    </source>
</evidence>
<evidence type="ECO:0000313" key="3">
    <source>
        <dbReference type="Proteomes" id="UP001147752"/>
    </source>
</evidence>
<dbReference type="PANTHER" id="PTHR21521:SF0">
    <property type="entry name" value="AMUN, ISOFORM A"/>
    <property type="match status" value="1"/>
</dbReference>
<dbReference type="EMBL" id="JAPZBT010000004">
    <property type="protein sequence ID" value="KAJ5359986.1"/>
    <property type="molecule type" value="Genomic_DNA"/>
</dbReference>
<reference evidence="2" key="1">
    <citation type="submission" date="2022-12" db="EMBL/GenBank/DDBJ databases">
        <authorList>
            <person name="Petersen C."/>
        </authorList>
    </citation>
    <scope>NUCLEOTIDE SEQUENCE</scope>
    <source>
        <strain evidence="2">IBT 3081</strain>
    </source>
</reference>
<keyword evidence="3" id="KW-1185">Reference proteome</keyword>